<reference evidence="8" key="1">
    <citation type="submission" date="2019-08" db="EMBL/GenBank/DDBJ databases">
        <authorList>
            <person name="Kucharzyk K."/>
            <person name="Murdoch R.W."/>
            <person name="Higgins S."/>
            <person name="Loffler F."/>
        </authorList>
    </citation>
    <scope>NUCLEOTIDE SEQUENCE</scope>
</reference>
<evidence type="ECO:0000256" key="6">
    <source>
        <dbReference type="ARBA" id="ARBA00047913"/>
    </source>
</evidence>
<dbReference type="SUPFAM" id="SSF89095">
    <property type="entry name" value="GatB/YqeY motif"/>
    <property type="match status" value="1"/>
</dbReference>
<protein>
    <submittedName>
        <fullName evidence="8">Aspartyl/glutamyl-tRNA(Asn/Gln) amidotransferase subunit B</fullName>
        <ecNumber evidence="8">6.3.5.-</ecNumber>
    </submittedName>
</protein>
<evidence type="ECO:0000256" key="3">
    <source>
        <dbReference type="ARBA" id="ARBA00022840"/>
    </source>
</evidence>
<name>A0A645G7I0_9ZZZZ</name>
<dbReference type="InterPro" id="IPR017959">
    <property type="entry name" value="Asn/Gln-tRNA_amidoTrfase_suB/E"/>
</dbReference>
<accession>A0A645G7I0</accession>
<dbReference type="SMART" id="SM00845">
    <property type="entry name" value="GatB_Yqey"/>
    <property type="match status" value="1"/>
</dbReference>
<keyword evidence="8" id="KW-0808">Transferase</keyword>
<keyword evidence="2" id="KW-0547">Nucleotide-binding</keyword>
<comment type="caution">
    <text evidence="8">The sequence shown here is derived from an EMBL/GenBank/DDBJ whole genome shotgun (WGS) entry which is preliminary data.</text>
</comment>
<dbReference type="GO" id="GO:0050567">
    <property type="term" value="F:glutaminyl-tRNA synthase (glutamine-hydrolyzing) activity"/>
    <property type="evidence" value="ECO:0007669"/>
    <property type="project" value="RHEA"/>
</dbReference>
<dbReference type="GO" id="GO:0016740">
    <property type="term" value="F:transferase activity"/>
    <property type="evidence" value="ECO:0007669"/>
    <property type="project" value="UniProtKB-KW"/>
</dbReference>
<dbReference type="GO" id="GO:0005524">
    <property type="term" value="F:ATP binding"/>
    <property type="evidence" value="ECO:0007669"/>
    <property type="project" value="UniProtKB-KW"/>
</dbReference>
<dbReference type="FunFam" id="1.10.10.410:FF:000001">
    <property type="entry name" value="Aspartyl/glutamyl-tRNA(Asn/Gln) amidotransferase subunit B"/>
    <property type="match status" value="1"/>
</dbReference>
<sequence length="75" mass="8169">MDPVEIAKSKDLIQVSDSGEIEKIAQEVISQNTKAVEDYKKNPASIGFLIGQLMKASKGSANPQLAKEILEKLLK</sequence>
<dbReference type="Pfam" id="PF02637">
    <property type="entry name" value="GatB_Yqey"/>
    <property type="match status" value="1"/>
</dbReference>
<feature type="domain" description="Asn/Gln amidotransferase" evidence="7">
    <location>
        <begin position="2"/>
        <end position="74"/>
    </location>
</feature>
<evidence type="ECO:0000313" key="8">
    <source>
        <dbReference type="EMBL" id="MPN22096.1"/>
    </source>
</evidence>
<dbReference type="GO" id="GO:0006412">
    <property type="term" value="P:translation"/>
    <property type="evidence" value="ECO:0007669"/>
    <property type="project" value="UniProtKB-KW"/>
</dbReference>
<proteinExistence type="predicted"/>
<dbReference type="InterPro" id="IPR003789">
    <property type="entry name" value="Asn/Gln_tRNA_amidoTrase-B-like"/>
</dbReference>
<keyword evidence="3" id="KW-0067">ATP-binding</keyword>
<keyword evidence="1 8" id="KW-0436">Ligase</keyword>
<evidence type="ECO:0000256" key="5">
    <source>
        <dbReference type="ARBA" id="ARBA00047380"/>
    </source>
</evidence>
<comment type="catalytic activity">
    <reaction evidence="6">
        <text>L-glutamyl-tRNA(Gln) + L-glutamine + ATP + H2O = L-glutaminyl-tRNA(Gln) + L-glutamate + ADP + phosphate + H(+)</text>
        <dbReference type="Rhea" id="RHEA:17521"/>
        <dbReference type="Rhea" id="RHEA-COMP:9681"/>
        <dbReference type="Rhea" id="RHEA-COMP:9684"/>
        <dbReference type="ChEBI" id="CHEBI:15377"/>
        <dbReference type="ChEBI" id="CHEBI:15378"/>
        <dbReference type="ChEBI" id="CHEBI:29985"/>
        <dbReference type="ChEBI" id="CHEBI:30616"/>
        <dbReference type="ChEBI" id="CHEBI:43474"/>
        <dbReference type="ChEBI" id="CHEBI:58359"/>
        <dbReference type="ChEBI" id="CHEBI:78520"/>
        <dbReference type="ChEBI" id="CHEBI:78521"/>
        <dbReference type="ChEBI" id="CHEBI:456216"/>
    </reaction>
</comment>
<dbReference type="AlphaFoldDB" id="A0A645G7I0"/>
<keyword evidence="4" id="KW-0648">Protein biosynthesis</keyword>
<dbReference type="InterPro" id="IPR018027">
    <property type="entry name" value="Asn/Gln_amidotransferase"/>
</dbReference>
<evidence type="ECO:0000259" key="7">
    <source>
        <dbReference type="SMART" id="SM00845"/>
    </source>
</evidence>
<evidence type="ECO:0000256" key="1">
    <source>
        <dbReference type="ARBA" id="ARBA00022598"/>
    </source>
</evidence>
<organism evidence="8">
    <name type="scientific">bioreactor metagenome</name>
    <dbReference type="NCBI Taxonomy" id="1076179"/>
    <lineage>
        <taxon>unclassified sequences</taxon>
        <taxon>metagenomes</taxon>
        <taxon>ecological metagenomes</taxon>
    </lineage>
</organism>
<dbReference type="PANTHER" id="PTHR11659">
    <property type="entry name" value="GLUTAMYL-TRNA GLN AMIDOTRANSFERASE SUBUNIT B MITOCHONDRIAL AND PROKARYOTIC PET112-RELATED"/>
    <property type="match status" value="1"/>
</dbReference>
<dbReference type="Gene3D" id="1.10.10.410">
    <property type="match status" value="1"/>
</dbReference>
<dbReference type="GO" id="GO:0050566">
    <property type="term" value="F:asparaginyl-tRNA synthase (glutamine-hydrolyzing) activity"/>
    <property type="evidence" value="ECO:0007669"/>
    <property type="project" value="RHEA"/>
</dbReference>
<dbReference type="EMBL" id="VSSQ01070250">
    <property type="protein sequence ID" value="MPN22096.1"/>
    <property type="molecule type" value="Genomic_DNA"/>
</dbReference>
<evidence type="ECO:0000256" key="4">
    <source>
        <dbReference type="ARBA" id="ARBA00022917"/>
    </source>
</evidence>
<comment type="catalytic activity">
    <reaction evidence="5">
        <text>L-aspartyl-tRNA(Asn) + L-glutamine + ATP + H2O = L-asparaginyl-tRNA(Asn) + L-glutamate + ADP + phosphate + 2 H(+)</text>
        <dbReference type="Rhea" id="RHEA:14513"/>
        <dbReference type="Rhea" id="RHEA-COMP:9674"/>
        <dbReference type="Rhea" id="RHEA-COMP:9677"/>
        <dbReference type="ChEBI" id="CHEBI:15377"/>
        <dbReference type="ChEBI" id="CHEBI:15378"/>
        <dbReference type="ChEBI" id="CHEBI:29985"/>
        <dbReference type="ChEBI" id="CHEBI:30616"/>
        <dbReference type="ChEBI" id="CHEBI:43474"/>
        <dbReference type="ChEBI" id="CHEBI:58359"/>
        <dbReference type="ChEBI" id="CHEBI:78515"/>
        <dbReference type="ChEBI" id="CHEBI:78516"/>
        <dbReference type="ChEBI" id="CHEBI:456216"/>
    </reaction>
</comment>
<dbReference type="InterPro" id="IPR023168">
    <property type="entry name" value="GatB_Yqey_C_2"/>
</dbReference>
<evidence type="ECO:0000256" key="2">
    <source>
        <dbReference type="ARBA" id="ARBA00022741"/>
    </source>
</evidence>
<dbReference type="EC" id="6.3.5.-" evidence="8"/>
<gene>
    <name evidence="8" type="primary">gatB_35</name>
    <name evidence="8" type="ORF">SDC9_169479</name>
</gene>